<dbReference type="EMBL" id="KB870805">
    <property type="protein sequence ID" value="EOA40638.1"/>
    <property type="molecule type" value="Genomic_DNA"/>
</dbReference>
<evidence type="ECO:0000313" key="1">
    <source>
        <dbReference type="EMBL" id="EOA40638.1"/>
    </source>
</evidence>
<dbReference type="Proteomes" id="UP000029121">
    <property type="component" value="Unassembled WGS sequence"/>
</dbReference>
<gene>
    <name evidence="1" type="ORF">CARUB_v100101341mg</name>
</gene>
<name>R0IT96_9BRAS</name>
<protein>
    <submittedName>
        <fullName evidence="1">Uncharacterized protein</fullName>
    </submittedName>
</protein>
<reference evidence="2" key="1">
    <citation type="journal article" date="2013" name="Nat. Genet.">
        <title>The Capsella rubella genome and the genomic consequences of rapid mating system evolution.</title>
        <authorList>
            <person name="Slotte T."/>
            <person name="Hazzouri K.M."/>
            <person name="Agren J.A."/>
            <person name="Koenig D."/>
            <person name="Maumus F."/>
            <person name="Guo Y.L."/>
            <person name="Steige K."/>
            <person name="Platts A.E."/>
            <person name="Escobar J.S."/>
            <person name="Newman L.K."/>
            <person name="Wang W."/>
            <person name="Mandakova T."/>
            <person name="Vello E."/>
            <person name="Smith L.M."/>
            <person name="Henz S.R."/>
            <person name="Steffen J."/>
            <person name="Takuno S."/>
            <person name="Brandvain Y."/>
            <person name="Coop G."/>
            <person name="Andolfatto P."/>
            <person name="Hu T.T."/>
            <person name="Blanchette M."/>
            <person name="Clark R.M."/>
            <person name="Quesneville H."/>
            <person name="Nordborg M."/>
            <person name="Gaut B.S."/>
            <person name="Lysak M.A."/>
            <person name="Jenkins J."/>
            <person name="Grimwood J."/>
            <person name="Chapman J."/>
            <person name="Prochnik S."/>
            <person name="Shu S."/>
            <person name="Rokhsar D."/>
            <person name="Schmutz J."/>
            <person name="Weigel D."/>
            <person name="Wright S.I."/>
        </authorList>
    </citation>
    <scope>NUCLEOTIDE SEQUENCE [LARGE SCALE GENOMIC DNA]</scope>
    <source>
        <strain evidence="2">cv. Monte Gargano</strain>
    </source>
</reference>
<evidence type="ECO:0000313" key="2">
    <source>
        <dbReference type="Proteomes" id="UP000029121"/>
    </source>
</evidence>
<organism evidence="1 2">
    <name type="scientific">Capsella rubella</name>
    <dbReference type="NCBI Taxonomy" id="81985"/>
    <lineage>
        <taxon>Eukaryota</taxon>
        <taxon>Viridiplantae</taxon>
        <taxon>Streptophyta</taxon>
        <taxon>Embryophyta</taxon>
        <taxon>Tracheophyta</taxon>
        <taxon>Spermatophyta</taxon>
        <taxon>Magnoliopsida</taxon>
        <taxon>eudicotyledons</taxon>
        <taxon>Gunneridae</taxon>
        <taxon>Pentapetalae</taxon>
        <taxon>rosids</taxon>
        <taxon>malvids</taxon>
        <taxon>Brassicales</taxon>
        <taxon>Brassicaceae</taxon>
        <taxon>Camelineae</taxon>
        <taxon>Capsella</taxon>
    </lineage>
</organism>
<proteinExistence type="predicted"/>
<accession>R0IT96</accession>
<keyword evidence="2" id="KW-1185">Reference proteome</keyword>
<sequence>MRASLVHNNWR</sequence>
<feature type="non-terminal residue" evidence="1">
    <location>
        <position position="11"/>
    </location>
</feature>